<dbReference type="Proteomes" id="UP000460412">
    <property type="component" value="Unassembled WGS sequence"/>
</dbReference>
<accession>A0A7X3SLM9</accession>
<reference evidence="2 3" key="1">
    <citation type="submission" date="2019-12" db="EMBL/GenBank/DDBJ databases">
        <title>Sporaefaciens musculi gen. nov., sp. nov., a novel bacterium isolated from the caecum of an obese mouse.</title>
        <authorList>
            <person name="Rasmussen T.S."/>
            <person name="Streidl T."/>
            <person name="Hitch T.C.A."/>
            <person name="Wortmann E."/>
            <person name="Deptula P."/>
            <person name="Hansen M."/>
            <person name="Nielsen D.S."/>
            <person name="Clavel T."/>
            <person name="Vogensen F.K."/>
        </authorList>
    </citation>
    <scope>NUCLEOTIDE SEQUENCE [LARGE SCALE GENOMIC DNA]</scope>
    <source>
        <strain evidence="2 3">WCA-9-b2</strain>
    </source>
</reference>
<comment type="caution">
    <text evidence="2">The sequence shown here is derived from an EMBL/GenBank/DDBJ whole genome shotgun (WGS) entry which is preliminary data.</text>
</comment>
<dbReference type="InterPro" id="IPR045584">
    <property type="entry name" value="Pilin-like"/>
</dbReference>
<dbReference type="NCBIfam" id="TIGR02532">
    <property type="entry name" value="IV_pilin_GFxxxE"/>
    <property type="match status" value="1"/>
</dbReference>
<protein>
    <submittedName>
        <fullName evidence="2">Prepilin-type N-terminal cleavage/methylation domain-containing protein</fullName>
    </submittedName>
</protein>
<evidence type="ECO:0000313" key="2">
    <source>
        <dbReference type="EMBL" id="MXP78834.1"/>
    </source>
</evidence>
<dbReference type="SUPFAM" id="SSF54523">
    <property type="entry name" value="Pili subunits"/>
    <property type="match status" value="1"/>
</dbReference>
<keyword evidence="3" id="KW-1185">Reference proteome</keyword>
<keyword evidence="1" id="KW-1133">Transmembrane helix</keyword>
<dbReference type="Pfam" id="PF07963">
    <property type="entry name" value="N_methyl"/>
    <property type="match status" value="1"/>
</dbReference>
<dbReference type="RefSeq" id="WP_159756039.1">
    <property type="nucleotide sequence ID" value="NZ_WUQX01000001.1"/>
</dbReference>
<feature type="transmembrane region" description="Helical" evidence="1">
    <location>
        <begin position="12"/>
        <end position="33"/>
    </location>
</feature>
<keyword evidence="1" id="KW-0812">Transmembrane</keyword>
<dbReference type="EMBL" id="WUQX01000001">
    <property type="protein sequence ID" value="MXP78834.1"/>
    <property type="molecule type" value="Genomic_DNA"/>
</dbReference>
<organism evidence="2 3">
    <name type="scientific">Sporofaciens musculi</name>
    <dbReference type="NCBI Taxonomy" id="2681861"/>
    <lineage>
        <taxon>Bacteria</taxon>
        <taxon>Bacillati</taxon>
        <taxon>Bacillota</taxon>
        <taxon>Clostridia</taxon>
        <taxon>Lachnospirales</taxon>
        <taxon>Lachnospiraceae</taxon>
        <taxon>Sporofaciens</taxon>
    </lineage>
</organism>
<gene>
    <name evidence="2" type="ORF">GN277_26875</name>
</gene>
<dbReference type="InterPro" id="IPR012902">
    <property type="entry name" value="N_methyl_site"/>
</dbReference>
<dbReference type="Gene3D" id="2.160.20.110">
    <property type="match status" value="5"/>
</dbReference>
<evidence type="ECO:0000313" key="3">
    <source>
        <dbReference type="Proteomes" id="UP000460412"/>
    </source>
</evidence>
<name>A0A7X3SLM9_9FIRM</name>
<proteinExistence type="predicted"/>
<keyword evidence="1" id="KW-0472">Membrane</keyword>
<evidence type="ECO:0000256" key="1">
    <source>
        <dbReference type="SAM" id="Phobius"/>
    </source>
</evidence>
<sequence length="3353" mass="360851">MRKYSRKGFTLTELVVVLVILAIIGGIAIPFAMKYMKLAEFRENEANAKTIYLAAESELTWYRTSGKWKDFRKEVVREGKRNDTFDDARKDKLKGRIYAITLGGKESREENAGSGELVLKLLEDNSYDKDFLNASITIELDIETGQVYSAFYATRCDGLSYDGNDDEILNITAAGDNRSYDNRRDRLLGYYSVEDVANVVELKPVRLKVTAINLVNSETLSLNWSSNSRHDNLDVEFHITFYKKEGDKAKGERLFSTVIDRSELRGKGLGKDGNTMVHLKLEGQEDAGTGKNKDLGEWAFPLTYQETGQNGRFSLVLDGMMSAKLMESLKAETPDTQGVGDDGLALLREYSTSITRYAGLSKAGSEIPELAQLARPQDICAEIKVQPTYRNMDLDAREYHASSPVTSNVENTMFASVAKTEGGSLEAKVTRFRHLSNIRYCGEEAIFRLDSRNMDWTAAGTGLFDLEELNSVGGDVRSVQTIRWKQVNSQEDGKVLDFPSIGVLGKGQTLVGSKAGALLSNLKLGSESVAGDDVINKIYKDAGQEKPYAEYLGVFCEVEGSVSGLTLKDPVLSLDDTKEKGGKLLHLSGVGILCGRSEGSLTDITVQTGKKNQKTVEVLLGDRNESSEAVRDGDEKIADSKRKACGIGGIVGVLAKKEADGSWSALTGSGTGDSIPQISGLEMNGSVTGRLPKPEAVNDGTNVEDEAKLYFYGIGGIFGYGHLRGGVKAEACENHADIKGNLFTGGIGGHLDGSYQPSDSSGSAELKDSSSDGLVMCSSTTNQPQEMEGRYFGGILGYGNNCRIDTSYSASGRLASERYDISKRDEMLLGKYVGGIIGYGNSSQIVGCSTKKGGYILGSDFVGGIAGGFSNDLRYAIKGNESITMTTNASYIIGNNYVGGIVGKNEGEQDASSTMQNCVNQGVAAGYGRYIGGIVGYNGQYGVLEDCASYLSDYDQSVYRMVTKTWEANTGDCVGGMAGYNDGKIYFSDSGSVTVKSVASLVVGRHFVGGMIGFNDIHGNVGEDLSENYTLIGGRIHGFGNAVGGCIGLNASAGLLKNELEVKPTSVTGTYYVGGCIGANVVDMIDHTTEYIQPESDIQMDGFRTDNRLGSITGDAFVGGVIGYHRTYSQGQLGGMTIHDYLLATVCGIDGEDNLIPVLPEINEDGMGKNLPANVLESDNPYGLTVSMDGRTNNNVPIKSWLYTGGVTGYCEKNSRLVLKNCINAGNITKNSGSDSGLAEGVSLKAYLMYKGMDSAASELERDEQVSMAGGIISVNQENQIIDYCSNSGSMNGFVGLGGIVSFNSGGIFNCELSDNFGNAGLDYIGGIAGLNVGGAGGAVRTYTDVNGRIWRDYAFGTIANCSTRPGRTIAGNSYVGGIVGYNMLDGVVKDNYSRANVTAAGDYAGGIAGYNEGKIQAAEDDFTGSRSIIGTGGEGVGGIAGVNKKEVEVLSLAPWAADEVVAVNFGVSVTGRSKVGGIVGINAGSIRSVSLDGGNEGYLVCGAGRVHALNGYAGGIAGEAQGDIRRAINRSGEVTASRGPAGGIVAVNQAGVGLSDCENQGSVTSDQGYAGGIAAENYGTIAGCSVGYAGANPKTVALTSRGTEEIGAVCAVNHGSAMIQDSTLYDNVTLNGEAQTAGGIAGVNRGMIGGMTASGPGTATEDITSMPQIKLSSGNLTIGSVAGQNQEGGIISGIKAQGLKFEGFYNYKYLGGIAGENQQGAAVLNCIFSEGSMKETADSTAAGNCYGGIVGDNYGKLDNCKVEDFAFSITGIYTATSTSSAKEKEALSSHVGGIAGKNGNSGEITGCVIGGKSNEIRTGSGMAGGIAGYNGGSIEMSGDETAAGLMLSETGRVGNVQELADAAQASNISADSQYVEWNGGNNVSIETLKYNGTQNKVSSGRKLSLIMSTNGNVGGITAYNTGGVDYCATGDWYLNNKSNAIGVGTGGIIGMNESGQDLSFLLNQAFVGRELASGATDRFAGGIIGNQNNTTLSGWKLENCVNYGTIYCLRTHYSGGILGQWTGTGGTIENCQNYGNLQTTFQQGWLGAAGGIVAQLYHAYEENEYNIISCKNFGNIYGRTGKDSANCANDSAGILGNVTAYKTNNAQNGQSYRIQVLDCVNGPGVEVYSSSMASGVVGFFSCSDGPDYNPIVSSTGNISLRIERCRNYAAVLNGVQFVGGIFGERYGTTGSQNTILRDCYSVDIAGYNKANYPVISYVNTANRNNAGQIHAEENYYLNGRTGSNSYLFNNGKRNTIPDISNDLKRAATNVLHYITKDGRQYYAYLEAGKSVSVDKLKVLEDGSLLDEGNQWVGRILFEIDGTADGVQYDGINKVVNAGSNFDTHVRNSFYIKETGGNLSQMPKPERVELKMNESKLHIQVTPAAGTDPFQYIGALYRVNEDGSETLVKDRIEFFSEEFDLDLTEQEIRKGSTLRMKLRAYSMDPRILPSEEVIGDVAFGRLLPEPQIRIELTKQENGPADYQYRFKLVNAEDYTQEENYRIAVKFMDQPVAVLTRPDSEGYLIPEGNGELVFTQELQQLLIQAVSGNTEVLDSNKVPIPAYMPRYRPSIALFEQNQKPRVTCTVSGESVTDLGITVTLDTSASGNVTTPPVYRAELMGTWGEGNDEKEKNAVLASQDMLTAPNGKAVASFNLPEYIFMAKDLRVRVWYIQSGLGPVYTYRLAQEQDANIYTIQDVEKQNVDGVETFVPVWEYGNSPALDGNDNGYFAEYRWTSGKLFDWITPPPHLMEETELEPEYDEQQQLQYTFRWDQGDGEYQAGNRYVVSLTGINGESKVSILTEQEMTGNELTKVAEEWTYDYVELTVTRKGDASGTQQTIGLTSTKIYQVKQRLKQPEQPYVVNTNADELFYTAEWAPIKTDGVRDETGCVSYGIYLRCYEEQDGVLTPGEPVLLNPDEPVLADGSIDIYRKELNLEEYAGQRVLIYIVAQAAQDSTQYVNSVEGITYDLTIPQRIKEPEVTWEMGWEYDRTLPVSVEEFQAEDELREGKLTVKITPMPDSIPTGDSSYLFKGYVFDSPELAEASKPDIEAGKVTGVAGLLATYPVADGEKLTPVAMEADSNNTYSGTIRGLSAQHAGKWLLLYTRISSGNGQISSKWTASEIVRLPYVRLDQPEVSVANLEREITLEAGSNPDLLGTETWKSSRIALDWQNVEWADSYYITLQPRTMNPDTDGIEVSEEQTYRIVEEADETALDTGNRRVTVYRKTIVFDEQQGKDVEYWEPVNAEEDQPLVFALEDYWAKDENGVYTEAEIPYAYRVTLSTRLEVEWDGQNGFKYTLILPDAENLTTLNGTVLTDVGLNITERVLLSADVAVNTPDGVSQSEAYTNSGDLEVLF</sequence>
<dbReference type="Gene3D" id="3.30.700.10">
    <property type="entry name" value="Glycoprotein, Type 4 Pilin"/>
    <property type="match status" value="1"/>
</dbReference>